<keyword evidence="4" id="KW-0564">Palmitate</keyword>
<dbReference type="PROSITE" id="PS51257">
    <property type="entry name" value="PROKAR_LIPOPROTEIN"/>
    <property type="match status" value="1"/>
</dbReference>
<evidence type="ECO:0000313" key="9">
    <source>
        <dbReference type="Proteomes" id="UP000182743"/>
    </source>
</evidence>
<dbReference type="InterPro" id="IPR004872">
    <property type="entry name" value="Lipoprotein_NlpA"/>
</dbReference>
<dbReference type="EMBL" id="MIHH01000006">
    <property type="protein sequence ID" value="OIQ08987.1"/>
    <property type="molecule type" value="Genomic_DNA"/>
</dbReference>
<evidence type="ECO:0000313" key="8">
    <source>
        <dbReference type="EMBL" id="OIQ08987.1"/>
    </source>
</evidence>
<dbReference type="GO" id="GO:0016020">
    <property type="term" value="C:membrane"/>
    <property type="evidence" value="ECO:0007669"/>
    <property type="project" value="UniProtKB-SubCell"/>
</dbReference>
<protein>
    <recommendedName>
        <fullName evidence="6">Lipoprotein</fullName>
    </recommendedName>
</protein>
<dbReference type="PANTHER" id="PTHR30429">
    <property type="entry name" value="D-METHIONINE-BINDING LIPOPROTEIN METQ"/>
    <property type="match status" value="1"/>
</dbReference>
<dbReference type="RefSeq" id="WP_071520835.1">
    <property type="nucleotide sequence ID" value="NZ_MIHH01000006.1"/>
</dbReference>
<dbReference type="Gene3D" id="3.40.190.10">
    <property type="entry name" value="Periplasmic binding protein-like II"/>
    <property type="match status" value="2"/>
</dbReference>
<evidence type="ECO:0000256" key="1">
    <source>
        <dbReference type="ARBA" id="ARBA00004635"/>
    </source>
</evidence>
<evidence type="ECO:0000256" key="5">
    <source>
        <dbReference type="ARBA" id="ARBA00023288"/>
    </source>
</evidence>
<sequence length="273" mass="29572">MKKIAVLVLALLLTLGSILTGCGRQQKASPGEAAKKEITVGATARPHAEILERIKPVLAQEGITLNIKVFNDYAQLNPALADKQIDANFFQHIPYLEDYNQKTGNKLVYIAKVHIEPMGIYSQKIKSADELKNARTIAIPNDATNGGRALMLLAKAGVIKLKEGTGIMATKNDIVEKPAGLTIQELDAAMLPRSLTDVDAAVINGNYALEAKLNPVKDALVLEDKSSPFANVLVVRPEDKDNPALKKLAEALNTPEVKKFLEEQYQGAVIPAF</sequence>
<comment type="caution">
    <text evidence="8">The sequence shown here is derived from an EMBL/GenBank/DDBJ whole genome shotgun (WGS) entry which is preliminary data.</text>
</comment>
<comment type="similarity">
    <text evidence="6">Belongs to the nlpA lipoprotein family.</text>
</comment>
<dbReference type="Pfam" id="PF03180">
    <property type="entry name" value="Lipoprotein_9"/>
    <property type="match status" value="1"/>
</dbReference>
<proteinExistence type="inferred from homology"/>
<evidence type="ECO:0000256" key="3">
    <source>
        <dbReference type="ARBA" id="ARBA00023136"/>
    </source>
</evidence>
<dbReference type="PANTHER" id="PTHR30429:SF0">
    <property type="entry name" value="METHIONINE-BINDING LIPOPROTEIN METQ"/>
    <property type="match status" value="1"/>
</dbReference>
<dbReference type="AlphaFoldDB" id="A0A1J5JQK7"/>
<keyword evidence="2" id="KW-0732">Signal</keyword>
<evidence type="ECO:0000256" key="2">
    <source>
        <dbReference type="ARBA" id="ARBA00022729"/>
    </source>
</evidence>
<keyword evidence="3" id="KW-0472">Membrane</keyword>
<evidence type="ECO:0000256" key="7">
    <source>
        <dbReference type="PIRSR" id="PIRSR002854-1"/>
    </source>
</evidence>
<evidence type="ECO:0000256" key="6">
    <source>
        <dbReference type="PIRNR" id="PIRNR002854"/>
    </source>
</evidence>
<dbReference type="CDD" id="cd13597">
    <property type="entry name" value="PBP2_lipoprotein_Tp32"/>
    <property type="match status" value="1"/>
</dbReference>
<evidence type="ECO:0000256" key="4">
    <source>
        <dbReference type="ARBA" id="ARBA00023139"/>
    </source>
</evidence>
<dbReference type="SUPFAM" id="SSF53850">
    <property type="entry name" value="Periplasmic binding protein-like II"/>
    <property type="match status" value="1"/>
</dbReference>
<gene>
    <name evidence="8" type="primary">metQ</name>
    <name evidence="8" type="ORF">MOOR_13840</name>
</gene>
<dbReference type="PIRSF" id="PIRSF002854">
    <property type="entry name" value="MetQ"/>
    <property type="match status" value="1"/>
</dbReference>
<keyword evidence="5 6" id="KW-0449">Lipoprotein</keyword>
<name>A0A1J5JQK7_NEOTH</name>
<dbReference type="Proteomes" id="UP000182743">
    <property type="component" value="Unassembled WGS sequence"/>
</dbReference>
<reference evidence="8 9" key="1">
    <citation type="submission" date="2016-08" db="EMBL/GenBank/DDBJ databases">
        <title>Genome-based comparison of Moorella thermoacetic strains.</title>
        <authorList>
            <person name="Poehlein A."/>
            <person name="Bengelsdorf F.R."/>
            <person name="Esser C."/>
            <person name="Duerre P."/>
            <person name="Daniel R."/>
        </authorList>
    </citation>
    <scope>NUCLEOTIDE SEQUENCE [LARGE SCALE GENOMIC DNA]</scope>
    <source>
        <strain evidence="8 9">DSM 11768</strain>
    </source>
</reference>
<accession>A0A1J5JQK7</accession>
<comment type="subcellular location">
    <subcellularLocation>
        <location evidence="1">Membrane</location>
        <topology evidence="1">Lipid-anchor</topology>
    </subcellularLocation>
</comment>
<organism evidence="8 9">
    <name type="scientific">Neomoorella thermoacetica</name>
    <name type="common">Clostridium thermoaceticum</name>
    <dbReference type="NCBI Taxonomy" id="1525"/>
    <lineage>
        <taxon>Bacteria</taxon>
        <taxon>Bacillati</taxon>
        <taxon>Bacillota</taxon>
        <taxon>Clostridia</taxon>
        <taxon>Neomoorellales</taxon>
        <taxon>Neomoorellaceae</taxon>
        <taxon>Neomoorella</taxon>
    </lineage>
</organism>
<feature type="lipid moiety-binding region" description="S-diacylglycerol cysteine" evidence="7">
    <location>
        <position position="22"/>
    </location>
</feature>